<sequence>MKIGIITYYKVMNFGATLQAVSTYCYLKNHGYEPIFINYIRKEAQKAITNGENDPQWKEQLDFVNGIIKNQTTICETAADVLRVVDECKIDGIIVGSDALLQHHPLLSRLHKGRRKPFFVSHVTSDRMFPNVFWGCGVAGKIPMALMSVSSQNSAYRYFMPWTKVAMRKSLSQMKFISVRDEWTKEMLKVLLHKDVLVTPDPVFAFNQNVGTLVPDKDEILMRFGLPPKYILLSLFTQVLTKEQIMDLETIFAKDDIALVILPMPTGQAYAYSVRYEIKFPLSPIDWYALIKYSQGYIGSNMHPIVVSLHNAVPCFSLDNWGRVNFWGEKVDDGSSKIQHIMEVFGVQDNHRMINHNKCNVTIPEIYDGIRNFPKNMVRRKAAYYLQKYNDMMELIIKQLEK</sequence>
<comment type="caution">
    <text evidence="2">The sequence shown here is derived from an EMBL/GenBank/DDBJ whole genome shotgun (WGS) entry which is preliminary data.</text>
</comment>
<dbReference type="RefSeq" id="WP_118416831.1">
    <property type="nucleotide sequence ID" value="NZ_QROP01000038.1"/>
</dbReference>
<feature type="domain" description="Polysaccharide pyruvyl transferase" evidence="1">
    <location>
        <begin position="13"/>
        <end position="320"/>
    </location>
</feature>
<dbReference type="Pfam" id="PF04230">
    <property type="entry name" value="PS_pyruv_trans"/>
    <property type="match status" value="1"/>
</dbReference>
<organism evidence="2 3">
    <name type="scientific">Segatella copri</name>
    <dbReference type="NCBI Taxonomy" id="165179"/>
    <lineage>
        <taxon>Bacteria</taxon>
        <taxon>Pseudomonadati</taxon>
        <taxon>Bacteroidota</taxon>
        <taxon>Bacteroidia</taxon>
        <taxon>Bacteroidales</taxon>
        <taxon>Prevotellaceae</taxon>
        <taxon>Segatella</taxon>
    </lineage>
</organism>
<evidence type="ECO:0000259" key="1">
    <source>
        <dbReference type="Pfam" id="PF04230"/>
    </source>
</evidence>
<dbReference type="EMBL" id="QROP01000038">
    <property type="protein sequence ID" value="RHL35046.1"/>
    <property type="molecule type" value="Genomic_DNA"/>
</dbReference>
<dbReference type="InterPro" id="IPR007345">
    <property type="entry name" value="Polysacch_pyruvyl_Trfase"/>
</dbReference>
<name>A0AA92WM68_9BACT</name>
<dbReference type="Proteomes" id="UP000283672">
    <property type="component" value="Unassembled WGS sequence"/>
</dbReference>
<keyword evidence="2" id="KW-0808">Transferase</keyword>
<evidence type="ECO:0000313" key="2">
    <source>
        <dbReference type="EMBL" id="RHL35046.1"/>
    </source>
</evidence>
<evidence type="ECO:0000313" key="3">
    <source>
        <dbReference type="Proteomes" id="UP000283672"/>
    </source>
</evidence>
<proteinExistence type="predicted"/>
<reference evidence="2 3" key="1">
    <citation type="submission" date="2018-08" db="EMBL/GenBank/DDBJ databases">
        <title>A genome reference for cultivated species of the human gut microbiota.</title>
        <authorList>
            <person name="Zou Y."/>
            <person name="Xue W."/>
            <person name="Luo G."/>
        </authorList>
    </citation>
    <scope>NUCLEOTIDE SEQUENCE [LARGE SCALE GENOMIC DNA]</scope>
    <source>
        <strain evidence="2 3">AF38-11</strain>
    </source>
</reference>
<accession>A0AA92WM68</accession>
<gene>
    <name evidence="2" type="ORF">DW026_12180</name>
</gene>
<dbReference type="GO" id="GO:0016740">
    <property type="term" value="F:transferase activity"/>
    <property type="evidence" value="ECO:0007669"/>
    <property type="project" value="UniProtKB-KW"/>
</dbReference>
<protein>
    <submittedName>
        <fullName evidence="2">Polysaccharide pyruvyl transferase family protein</fullName>
    </submittedName>
</protein>
<dbReference type="AlphaFoldDB" id="A0AA92WM68"/>